<sequence length="268" mass="28216">MFRSASRASAARAHCGRAAANALAAGQQQRNATTAAVDKLLFCRGRSVPSTLRQEPPLSLGGRIETLPRAIRGFASAVATTLEDGGAVQELASAAAAEATRKEEVRPQQEADASPKPRRRRLLRDRPAPITLTDRAASHLVSLVANKPGKVGVRLGVKRRGCNGMSYTLKYADEKPKGDEEVVVRGGRPQTGQREHGEGEREGAAAAGGGDAAATGNGDGVKLFVDPMATLYIAGTVMDWEETELSSEFTFTNPNAKGECGCGESFNV</sequence>
<proteinExistence type="inferred from homology"/>
<dbReference type="PROSITE" id="PS01152">
    <property type="entry name" value="HESB"/>
    <property type="match status" value="1"/>
</dbReference>
<dbReference type="GO" id="GO:0051537">
    <property type="term" value="F:2 iron, 2 sulfur cluster binding"/>
    <property type="evidence" value="ECO:0007669"/>
    <property type="project" value="TreeGrafter"/>
</dbReference>
<evidence type="ECO:0000256" key="2">
    <source>
        <dbReference type="ARBA" id="ARBA00006718"/>
    </source>
</evidence>
<dbReference type="GO" id="GO:0016226">
    <property type="term" value="P:iron-sulfur cluster assembly"/>
    <property type="evidence" value="ECO:0007669"/>
    <property type="project" value="InterPro"/>
</dbReference>
<dbReference type="InParanoid" id="D7FWL5"/>
<gene>
    <name evidence="6" type="ORF">Esi_0308_0013</name>
</gene>
<dbReference type="eggNOG" id="KOG1120">
    <property type="taxonomic scope" value="Eukaryota"/>
</dbReference>
<feature type="domain" description="Core" evidence="5">
    <location>
        <begin position="130"/>
        <end position="183"/>
    </location>
</feature>
<dbReference type="Pfam" id="PF01521">
    <property type="entry name" value="Fe-S_biosyn"/>
    <property type="match status" value="2"/>
</dbReference>
<evidence type="ECO:0000256" key="4">
    <source>
        <dbReference type="SAM" id="MobiDB-lite"/>
    </source>
</evidence>
<feature type="compositionally biased region" description="Basic and acidic residues" evidence="4">
    <location>
        <begin position="193"/>
        <end position="203"/>
    </location>
</feature>
<dbReference type="PANTHER" id="PTHR10072:SF41">
    <property type="entry name" value="IRON-SULFUR CLUSTER ASSEMBLY 1 HOMOLOG, MITOCHONDRIAL"/>
    <property type="match status" value="1"/>
</dbReference>
<dbReference type="InterPro" id="IPR000361">
    <property type="entry name" value="ATAP_core_dom"/>
</dbReference>
<keyword evidence="3" id="KW-0004">4Fe-4S</keyword>
<dbReference type="STRING" id="2880.D7FWL5"/>
<feature type="region of interest" description="Disordered" evidence="4">
    <location>
        <begin position="98"/>
        <end position="130"/>
    </location>
</feature>
<dbReference type="InterPro" id="IPR035903">
    <property type="entry name" value="HesB-like_dom_sf"/>
</dbReference>
<comment type="similarity">
    <text evidence="2">Belongs to the HesB/IscA family.</text>
</comment>
<comment type="pathway">
    <text evidence="1">Cofactor biosynthesis; iron-sulfur cluster biosynthesis.</text>
</comment>
<accession>D7FWL5</accession>
<dbReference type="Gene3D" id="2.60.300.12">
    <property type="entry name" value="HesB-like domain"/>
    <property type="match status" value="1"/>
</dbReference>
<evidence type="ECO:0000259" key="5">
    <source>
        <dbReference type="Pfam" id="PF01521"/>
    </source>
</evidence>
<dbReference type="Proteomes" id="UP000002630">
    <property type="component" value="Linkage Group LG23"/>
</dbReference>
<feature type="region of interest" description="Disordered" evidence="4">
    <location>
        <begin position="184"/>
        <end position="212"/>
    </location>
</feature>
<organism evidence="6 7">
    <name type="scientific">Ectocarpus siliculosus</name>
    <name type="common">Brown alga</name>
    <name type="synonym">Conferva siliculosa</name>
    <dbReference type="NCBI Taxonomy" id="2880"/>
    <lineage>
        <taxon>Eukaryota</taxon>
        <taxon>Sar</taxon>
        <taxon>Stramenopiles</taxon>
        <taxon>Ochrophyta</taxon>
        <taxon>PX clade</taxon>
        <taxon>Phaeophyceae</taxon>
        <taxon>Ectocarpales</taxon>
        <taxon>Ectocarpaceae</taxon>
        <taxon>Ectocarpus</taxon>
    </lineage>
</organism>
<dbReference type="OrthoDB" id="333486at2759"/>
<feature type="domain" description="Core" evidence="5">
    <location>
        <begin position="218"/>
        <end position="264"/>
    </location>
</feature>
<reference evidence="6 7" key="1">
    <citation type="journal article" date="2010" name="Nature">
        <title>The Ectocarpus genome and the independent evolution of multicellularity in brown algae.</title>
        <authorList>
            <person name="Cock J.M."/>
            <person name="Sterck L."/>
            <person name="Rouze P."/>
            <person name="Scornet D."/>
            <person name="Allen A.E."/>
            <person name="Amoutzias G."/>
            <person name="Anthouard V."/>
            <person name="Artiguenave F."/>
            <person name="Aury J.M."/>
            <person name="Badger J.H."/>
            <person name="Beszteri B."/>
            <person name="Billiau K."/>
            <person name="Bonnet E."/>
            <person name="Bothwell J.H."/>
            <person name="Bowler C."/>
            <person name="Boyen C."/>
            <person name="Brownlee C."/>
            <person name="Carrano C.J."/>
            <person name="Charrier B."/>
            <person name="Cho G.Y."/>
            <person name="Coelho S.M."/>
            <person name="Collen J."/>
            <person name="Corre E."/>
            <person name="Da Silva C."/>
            <person name="Delage L."/>
            <person name="Delaroque N."/>
            <person name="Dittami S.M."/>
            <person name="Doulbeau S."/>
            <person name="Elias M."/>
            <person name="Farnham G."/>
            <person name="Gachon C.M."/>
            <person name="Gschloessl B."/>
            <person name="Heesch S."/>
            <person name="Jabbari K."/>
            <person name="Jubin C."/>
            <person name="Kawai H."/>
            <person name="Kimura K."/>
            <person name="Kloareg B."/>
            <person name="Kupper F.C."/>
            <person name="Lang D."/>
            <person name="Le Bail A."/>
            <person name="Leblanc C."/>
            <person name="Lerouge P."/>
            <person name="Lohr M."/>
            <person name="Lopez P.J."/>
            <person name="Martens C."/>
            <person name="Maumus F."/>
            <person name="Michel G."/>
            <person name="Miranda-Saavedra D."/>
            <person name="Morales J."/>
            <person name="Moreau H."/>
            <person name="Motomura T."/>
            <person name="Nagasato C."/>
            <person name="Napoli C.A."/>
            <person name="Nelson D.R."/>
            <person name="Nyvall-Collen P."/>
            <person name="Peters A.F."/>
            <person name="Pommier C."/>
            <person name="Potin P."/>
            <person name="Poulain J."/>
            <person name="Quesneville H."/>
            <person name="Read B."/>
            <person name="Rensing S.A."/>
            <person name="Ritter A."/>
            <person name="Rousvoal S."/>
            <person name="Samanta M."/>
            <person name="Samson G."/>
            <person name="Schroeder D.C."/>
            <person name="Segurens B."/>
            <person name="Strittmatter M."/>
            <person name="Tonon T."/>
            <person name="Tregear J.W."/>
            <person name="Valentin K."/>
            <person name="von Dassow P."/>
            <person name="Yamagishi T."/>
            <person name="Van de Peer Y."/>
            <person name="Wincker P."/>
        </authorList>
    </citation>
    <scope>NUCLEOTIDE SEQUENCE [LARGE SCALE GENOMIC DNA]</scope>
    <source>
        <strain evidence="7">Ec32 / CCAP1310/4</strain>
    </source>
</reference>
<dbReference type="GO" id="GO:0051539">
    <property type="term" value="F:4 iron, 4 sulfur cluster binding"/>
    <property type="evidence" value="ECO:0007669"/>
    <property type="project" value="UniProtKB-KW"/>
</dbReference>
<evidence type="ECO:0000256" key="3">
    <source>
        <dbReference type="ARBA" id="ARBA00022485"/>
    </source>
</evidence>
<dbReference type="InterPro" id="IPR017870">
    <property type="entry name" value="FeS_cluster_insertion_CS"/>
</dbReference>
<dbReference type="SUPFAM" id="SSF89360">
    <property type="entry name" value="HesB-like domain"/>
    <property type="match status" value="2"/>
</dbReference>
<keyword evidence="3" id="KW-0408">Iron</keyword>
<keyword evidence="3" id="KW-0411">Iron-sulfur</keyword>
<evidence type="ECO:0000313" key="6">
    <source>
        <dbReference type="EMBL" id="CBJ32103.1"/>
    </source>
</evidence>
<protein>
    <recommendedName>
        <fullName evidence="5">Core domain-containing protein</fullName>
    </recommendedName>
</protein>
<evidence type="ECO:0000256" key="1">
    <source>
        <dbReference type="ARBA" id="ARBA00005151"/>
    </source>
</evidence>
<dbReference type="EMBL" id="FN648496">
    <property type="protein sequence ID" value="CBJ32103.1"/>
    <property type="molecule type" value="Genomic_DNA"/>
</dbReference>
<feature type="compositionally biased region" description="Basic and acidic residues" evidence="4">
    <location>
        <begin position="99"/>
        <end position="115"/>
    </location>
</feature>
<dbReference type="PANTHER" id="PTHR10072">
    <property type="entry name" value="IRON-SULFUR CLUSTER ASSEMBLY PROTEIN"/>
    <property type="match status" value="1"/>
</dbReference>
<dbReference type="GO" id="GO:0005739">
    <property type="term" value="C:mitochondrion"/>
    <property type="evidence" value="ECO:0007669"/>
    <property type="project" value="TreeGrafter"/>
</dbReference>
<evidence type="ECO:0000313" key="7">
    <source>
        <dbReference type="Proteomes" id="UP000002630"/>
    </source>
</evidence>
<dbReference type="NCBIfam" id="TIGR00049">
    <property type="entry name" value="iron-sulfur cluster assembly accessory protein"/>
    <property type="match status" value="1"/>
</dbReference>
<name>D7FWL5_ECTSI</name>
<dbReference type="InterPro" id="IPR050322">
    <property type="entry name" value="Fe-S_cluster_asmbl/transfer"/>
</dbReference>
<keyword evidence="3" id="KW-0479">Metal-binding</keyword>
<dbReference type="EMBL" id="FN649748">
    <property type="protein sequence ID" value="CBJ32103.1"/>
    <property type="molecule type" value="Genomic_DNA"/>
</dbReference>
<dbReference type="InterPro" id="IPR016092">
    <property type="entry name" value="ATAP"/>
</dbReference>
<keyword evidence="7" id="KW-1185">Reference proteome</keyword>
<dbReference type="AlphaFoldDB" id="D7FWL5"/>